<dbReference type="Pfam" id="PF04844">
    <property type="entry name" value="Ovate"/>
    <property type="match status" value="1"/>
</dbReference>
<keyword evidence="5 6" id="KW-0539">Nucleus</keyword>
<evidence type="ECO:0000256" key="7">
    <source>
        <dbReference type="SAM" id="MobiDB-lite"/>
    </source>
</evidence>
<dbReference type="GO" id="GO:0005634">
    <property type="term" value="C:nucleus"/>
    <property type="evidence" value="ECO:0007669"/>
    <property type="project" value="UniProtKB-SubCell"/>
</dbReference>
<evidence type="ECO:0000256" key="3">
    <source>
        <dbReference type="ARBA" id="ARBA00023015"/>
    </source>
</evidence>
<accession>A0ABD2VG97</accession>
<dbReference type="AlphaFoldDB" id="A0ABD2VG97"/>
<dbReference type="GO" id="GO:0045892">
    <property type="term" value="P:negative regulation of DNA-templated transcription"/>
    <property type="evidence" value="ECO:0007669"/>
    <property type="project" value="UniProtKB-UniRule"/>
</dbReference>
<dbReference type="EMBL" id="JBJKTR010000001">
    <property type="protein sequence ID" value="KAL3379381.1"/>
    <property type="molecule type" value="Genomic_DNA"/>
</dbReference>
<organism evidence="9 10">
    <name type="scientific">Solanum stoloniferum</name>
    <dbReference type="NCBI Taxonomy" id="62892"/>
    <lineage>
        <taxon>Eukaryota</taxon>
        <taxon>Viridiplantae</taxon>
        <taxon>Streptophyta</taxon>
        <taxon>Embryophyta</taxon>
        <taxon>Tracheophyta</taxon>
        <taxon>Spermatophyta</taxon>
        <taxon>Magnoliopsida</taxon>
        <taxon>eudicotyledons</taxon>
        <taxon>Gunneridae</taxon>
        <taxon>Pentapetalae</taxon>
        <taxon>asterids</taxon>
        <taxon>lamiids</taxon>
        <taxon>Solanales</taxon>
        <taxon>Solanaceae</taxon>
        <taxon>Solanoideae</taxon>
        <taxon>Solaneae</taxon>
        <taxon>Solanum</taxon>
    </lineage>
</organism>
<dbReference type="InterPro" id="IPR038933">
    <property type="entry name" value="Ovate"/>
</dbReference>
<gene>
    <name evidence="9" type="ORF">AABB24_000209</name>
</gene>
<dbReference type="PANTHER" id="PTHR33057:SF98">
    <property type="entry name" value="TRANSCRIPTION REPRESSOR OFP18"/>
    <property type="match status" value="1"/>
</dbReference>
<dbReference type="InterPro" id="IPR006458">
    <property type="entry name" value="Ovate_C"/>
</dbReference>
<keyword evidence="2 6" id="KW-0678">Repressor</keyword>
<evidence type="ECO:0000256" key="6">
    <source>
        <dbReference type="RuleBase" id="RU367028"/>
    </source>
</evidence>
<evidence type="ECO:0000313" key="9">
    <source>
        <dbReference type="EMBL" id="KAL3379381.1"/>
    </source>
</evidence>
<protein>
    <recommendedName>
        <fullName evidence="6">Transcription repressor</fullName>
    </recommendedName>
    <alternativeName>
        <fullName evidence="6">Ovate family protein</fullName>
    </alternativeName>
</protein>
<evidence type="ECO:0000256" key="5">
    <source>
        <dbReference type="ARBA" id="ARBA00023242"/>
    </source>
</evidence>
<dbReference type="PANTHER" id="PTHR33057">
    <property type="entry name" value="TRANSCRIPTION REPRESSOR OFP7-RELATED"/>
    <property type="match status" value="1"/>
</dbReference>
<feature type="region of interest" description="Disordered" evidence="7">
    <location>
        <begin position="38"/>
        <end position="60"/>
    </location>
</feature>
<comment type="caution">
    <text evidence="9">The sequence shown here is derived from an EMBL/GenBank/DDBJ whole genome shotgun (WGS) entry which is preliminary data.</text>
</comment>
<feature type="domain" description="OVATE" evidence="8">
    <location>
        <begin position="175"/>
        <end position="236"/>
    </location>
</feature>
<comment type="function">
    <text evidence="6">Transcriptional repressor that regulates multiple aspects of plant growth and development.</text>
</comment>
<dbReference type="Proteomes" id="UP001627284">
    <property type="component" value="Unassembled WGS sequence"/>
</dbReference>
<feature type="non-terminal residue" evidence="9">
    <location>
        <position position="1"/>
    </location>
</feature>
<sequence>QLFKFQELVLSSHYFSFHSNKTKQKQKRSNMKLSSLFKNSSQNSSSSTPTSTSPSPWPWSLPTCGKPKTLSFRLEKNQHNIYNSTYHLDDINDTTSYSFDDFFSEIDETSSSSTTTINGQDCIEKVIKGLRLEKERLFFEPEETSSILDFQENKNISITSTNINVVDEGNIISFVPMGLDSNDPFVDFRKSMEEMVEAYEIKGWENLEELLTCYLKVNCKSNHGYIVGAFVDLLVNLATFSDNNNNNINVGVGVGAGVGVDESTIIMTTIDEEQQCLSSSTTTTTSHSFTSPLSFCSSSCSTSSSITSINTCLSLLLEEDEVIQRKKQC</sequence>
<evidence type="ECO:0000313" key="10">
    <source>
        <dbReference type="Proteomes" id="UP001627284"/>
    </source>
</evidence>
<reference evidence="9 10" key="1">
    <citation type="submission" date="2024-05" db="EMBL/GenBank/DDBJ databases">
        <title>De novo assembly of an allotetraploid wild potato.</title>
        <authorList>
            <person name="Hosaka A.J."/>
        </authorList>
    </citation>
    <scope>NUCLEOTIDE SEQUENCE [LARGE SCALE GENOMIC DNA]</scope>
    <source>
        <tissue evidence="9">Young leaves</tissue>
    </source>
</reference>
<name>A0ABD2VG97_9SOLN</name>
<evidence type="ECO:0000256" key="1">
    <source>
        <dbReference type="ARBA" id="ARBA00004123"/>
    </source>
</evidence>
<evidence type="ECO:0000256" key="4">
    <source>
        <dbReference type="ARBA" id="ARBA00023163"/>
    </source>
</evidence>
<evidence type="ECO:0000259" key="8">
    <source>
        <dbReference type="PROSITE" id="PS51754"/>
    </source>
</evidence>
<comment type="subcellular location">
    <subcellularLocation>
        <location evidence="1 6">Nucleus</location>
    </subcellularLocation>
</comment>
<keyword evidence="4 6" id="KW-0804">Transcription</keyword>
<keyword evidence="10" id="KW-1185">Reference proteome</keyword>
<proteinExistence type="predicted"/>
<dbReference type="NCBIfam" id="TIGR01568">
    <property type="entry name" value="A_thal_3678"/>
    <property type="match status" value="1"/>
</dbReference>
<evidence type="ECO:0000256" key="2">
    <source>
        <dbReference type="ARBA" id="ARBA00022491"/>
    </source>
</evidence>
<keyword evidence="3 6" id="KW-0805">Transcription regulation</keyword>
<dbReference type="PROSITE" id="PS51754">
    <property type="entry name" value="OVATE"/>
    <property type="match status" value="1"/>
</dbReference>